<keyword evidence="2" id="KW-1185">Reference proteome</keyword>
<proteinExistence type="predicted"/>
<dbReference type="Proteomes" id="UP001205185">
    <property type="component" value="Unassembled WGS sequence"/>
</dbReference>
<name>A0ABT1IMK9_9PSEU</name>
<organism evidence="1 2">
    <name type="scientific">Actinokineospora diospyrosa</name>
    <dbReference type="NCBI Taxonomy" id="103728"/>
    <lineage>
        <taxon>Bacteria</taxon>
        <taxon>Bacillati</taxon>
        <taxon>Actinomycetota</taxon>
        <taxon>Actinomycetes</taxon>
        <taxon>Pseudonocardiales</taxon>
        <taxon>Pseudonocardiaceae</taxon>
        <taxon>Actinokineospora</taxon>
    </lineage>
</organism>
<evidence type="ECO:0000313" key="2">
    <source>
        <dbReference type="Proteomes" id="UP001205185"/>
    </source>
</evidence>
<dbReference type="NCBIfam" id="TIGR02913">
    <property type="entry name" value="HAF_rpt"/>
    <property type="match status" value="1"/>
</dbReference>
<sequence length="379" mass="39164">MTVAVVAVGLVPGVAEAAGRAYSYVELTPLPGDQGSMATDVNASGVVVGYSVGFTERTARRAVRWDGNSTPVDLGTFGGERSRANAVNDAGVVVGEAQEYSGLWRAARWDGPVPRDLGVLPEDNSSRAVAVNRAGVVVGASGNLEIGWRNAVRWDRDGQISRLAVPAGYRGVAADGITDGGIVWGRATPQDEIGTRAVLWAPDGAVRVLSTVLEGSVDAISDVNESGIAVGSSDGFAVRWNLDGTITSLGAPDDTTWSNGAAAVTENQNIAGTYIRGIGDINAVRWTPQGTPQVLATQAGGGNSFATDVDELGTSVGFQNLSPRIRAIVWDPAGNATTLPLSPAASGATKVYARQLTANGFIMGSITYPGVVTRGVLWR</sequence>
<comment type="caution">
    <text evidence="1">The sequence shown here is derived from an EMBL/GenBank/DDBJ whole genome shotgun (WGS) entry which is preliminary data.</text>
</comment>
<protein>
    <submittedName>
        <fullName evidence="1">Extracellular repeat, HAF family</fullName>
    </submittedName>
</protein>
<gene>
    <name evidence="1" type="ORF">LV75_006428</name>
</gene>
<dbReference type="EMBL" id="JAMTCO010000019">
    <property type="protein sequence ID" value="MCP2273896.1"/>
    <property type="molecule type" value="Genomic_DNA"/>
</dbReference>
<accession>A0ABT1IMK9</accession>
<reference evidence="1 2" key="1">
    <citation type="submission" date="2022-06" db="EMBL/GenBank/DDBJ databases">
        <title>Genomic Encyclopedia of Archaeal and Bacterial Type Strains, Phase II (KMG-II): from individual species to whole genera.</title>
        <authorList>
            <person name="Goeker M."/>
        </authorList>
    </citation>
    <scope>NUCLEOTIDE SEQUENCE [LARGE SCALE GENOMIC DNA]</scope>
    <source>
        <strain evidence="1 2">DSM 44255</strain>
    </source>
</reference>
<dbReference type="InterPro" id="IPR014262">
    <property type="entry name" value="HAF_rpt"/>
</dbReference>
<evidence type="ECO:0000313" key="1">
    <source>
        <dbReference type="EMBL" id="MCP2273896.1"/>
    </source>
</evidence>